<sequence>MRSREGQLSDNRPISRSRPEKEKQLRELREVLAGMKPHATPALRDSVKAKIKELEADLAAPAPPPRDRRPPRREF</sequence>
<organism evidence="2 3">
    <name type="scientific">Roseococcus suduntuyensis</name>
    <dbReference type="NCBI Taxonomy" id="455361"/>
    <lineage>
        <taxon>Bacteria</taxon>
        <taxon>Pseudomonadati</taxon>
        <taxon>Pseudomonadota</taxon>
        <taxon>Alphaproteobacteria</taxon>
        <taxon>Acetobacterales</taxon>
        <taxon>Roseomonadaceae</taxon>
        <taxon>Roseococcus</taxon>
    </lineage>
</organism>
<evidence type="ECO:0000313" key="3">
    <source>
        <dbReference type="Proteomes" id="UP000553193"/>
    </source>
</evidence>
<accession>A0A840AGW0</accession>
<feature type="compositionally biased region" description="Basic and acidic residues" evidence="1">
    <location>
        <begin position="65"/>
        <end position="75"/>
    </location>
</feature>
<evidence type="ECO:0000313" key="2">
    <source>
        <dbReference type="EMBL" id="MBB3899404.1"/>
    </source>
</evidence>
<keyword evidence="3" id="KW-1185">Reference proteome</keyword>
<dbReference type="Proteomes" id="UP000553193">
    <property type="component" value="Unassembled WGS sequence"/>
</dbReference>
<name>A0A840AGW0_9PROT</name>
<comment type="caution">
    <text evidence="2">The sequence shown here is derived from an EMBL/GenBank/DDBJ whole genome shotgun (WGS) entry which is preliminary data.</text>
</comment>
<feature type="region of interest" description="Disordered" evidence="1">
    <location>
        <begin position="55"/>
        <end position="75"/>
    </location>
</feature>
<gene>
    <name evidence="2" type="ORF">GGQ83_002856</name>
</gene>
<dbReference type="AlphaFoldDB" id="A0A840AGW0"/>
<reference evidence="2 3" key="1">
    <citation type="submission" date="2020-08" db="EMBL/GenBank/DDBJ databases">
        <title>Genomic Encyclopedia of Type Strains, Phase IV (KMG-IV): sequencing the most valuable type-strain genomes for metagenomic binning, comparative biology and taxonomic classification.</title>
        <authorList>
            <person name="Goeker M."/>
        </authorList>
    </citation>
    <scope>NUCLEOTIDE SEQUENCE [LARGE SCALE GENOMIC DNA]</scope>
    <source>
        <strain evidence="2 3">DSM 19979</strain>
    </source>
</reference>
<proteinExistence type="predicted"/>
<evidence type="ECO:0000256" key="1">
    <source>
        <dbReference type="SAM" id="MobiDB-lite"/>
    </source>
</evidence>
<feature type="region of interest" description="Disordered" evidence="1">
    <location>
        <begin position="1"/>
        <end position="23"/>
    </location>
</feature>
<protein>
    <submittedName>
        <fullName evidence="2">Uncharacterized protein</fullName>
    </submittedName>
</protein>
<dbReference type="EMBL" id="JACIDJ010000005">
    <property type="protein sequence ID" value="MBB3899404.1"/>
    <property type="molecule type" value="Genomic_DNA"/>
</dbReference>
<dbReference type="RefSeq" id="WP_184385136.1">
    <property type="nucleotide sequence ID" value="NZ_JACIDJ010000005.1"/>
</dbReference>